<dbReference type="EnsemblProtists" id="HpaT800540">
    <property type="protein sequence ID" value="HpaP800540"/>
    <property type="gene ID" value="HpaG800540"/>
</dbReference>
<dbReference type="VEuPathDB" id="FungiDB:HpaG800540"/>
<protein>
    <submittedName>
        <fullName evidence="1">Uncharacterized protein</fullName>
    </submittedName>
</protein>
<keyword evidence="2" id="KW-1185">Reference proteome</keyword>
<dbReference type="HOGENOM" id="CLU_1380444_0_0_1"/>
<name>M4B2P2_HYAAE</name>
<dbReference type="InParanoid" id="M4B2P2"/>
<evidence type="ECO:0000313" key="1">
    <source>
        <dbReference type="EnsemblProtists" id="HpaP800540"/>
    </source>
</evidence>
<reference evidence="2" key="1">
    <citation type="journal article" date="2010" name="Science">
        <title>Signatures of adaptation to obligate biotrophy in the Hyaloperonospora arabidopsidis genome.</title>
        <authorList>
            <person name="Baxter L."/>
            <person name="Tripathy S."/>
            <person name="Ishaque N."/>
            <person name="Boot N."/>
            <person name="Cabral A."/>
            <person name="Kemen E."/>
            <person name="Thines M."/>
            <person name="Ah-Fong A."/>
            <person name="Anderson R."/>
            <person name="Badejoko W."/>
            <person name="Bittner-Eddy P."/>
            <person name="Boore J.L."/>
            <person name="Chibucos M.C."/>
            <person name="Coates M."/>
            <person name="Dehal P."/>
            <person name="Delehaunty K."/>
            <person name="Dong S."/>
            <person name="Downton P."/>
            <person name="Dumas B."/>
            <person name="Fabro G."/>
            <person name="Fronick C."/>
            <person name="Fuerstenberg S.I."/>
            <person name="Fulton L."/>
            <person name="Gaulin E."/>
            <person name="Govers F."/>
            <person name="Hughes L."/>
            <person name="Humphray S."/>
            <person name="Jiang R.H."/>
            <person name="Judelson H."/>
            <person name="Kamoun S."/>
            <person name="Kyung K."/>
            <person name="Meijer H."/>
            <person name="Minx P."/>
            <person name="Morris P."/>
            <person name="Nelson J."/>
            <person name="Phuntumart V."/>
            <person name="Qutob D."/>
            <person name="Rehmany A."/>
            <person name="Rougon-Cardoso A."/>
            <person name="Ryden P."/>
            <person name="Torto-Alalibo T."/>
            <person name="Studholme D."/>
            <person name="Wang Y."/>
            <person name="Win J."/>
            <person name="Wood J."/>
            <person name="Clifton S.W."/>
            <person name="Rogers J."/>
            <person name="Van den Ackerveken G."/>
            <person name="Jones J.D."/>
            <person name="McDowell J.M."/>
            <person name="Beynon J."/>
            <person name="Tyler B.M."/>
        </authorList>
    </citation>
    <scope>NUCLEOTIDE SEQUENCE [LARGE SCALE GENOMIC DNA]</scope>
    <source>
        <strain evidence="2">Emoy2</strain>
    </source>
</reference>
<reference evidence="1" key="2">
    <citation type="submission" date="2015-06" db="UniProtKB">
        <authorList>
            <consortium name="EnsemblProtists"/>
        </authorList>
    </citation>
    <scope>IDENTIFICATION</scope>
    <source>
        <strain evidence="1">Emoy2</strain>
    </source>
</reference>
<organism evidence="1 2">
    <name type="scientific">Hyaloperonospora arabidopsidis (strain Emoy2)</name>
    <name type="common">Downy mildew agent</name>
    <name type="synonym">Peronospora arabidopsidis</name>
    <dbReference type="NCBI Taxonomy" id="559515"/>
    <lineage>
        <taxon>Eukaryota</taxon>
        <taxon>Sar</taxon>
        <taxon>Stramenopiles</taxon>
        <taxon>Oomycota</taxon>
        <taxon>Peronosporomycetes</taxon>
        <taxon>Peronosporales</taxon>
        <taxon>Peronosporaceae</taxon>
        <taxon>Hyaloperonospora</taxon>
    </lineage>
</organism>
<dbReference type="EMBL" id="JH598094">
    <property type="status" value="NOT_ANNOTATED_CDS"/>
    <property type="molecule type" value="Genomic_DNA"/>
</dbReference>
<proteinExistence type="predicted"/>
<dbReference type="Proteomes" id="UP000011713">
    <property type="component" value="Unassembled WGS sequence"/>
</dbReference>
<dbReference type="AlphaFoldDB" id="M4B2P2"/>
<sequence>MTSTPSAITTVDPCTTDCLHSLRQTLVDLQAAVTAHARRMEACRRRLTSTALSGDYCIARCGRLEEELRDRSSLVAQFLEELQHEVAMVKHLRWRIHYPQSQQNLFEAQQDDASRNTEFFLVLPKSTAPPKGYSLEKGPTSDDPPPIRPTFRQAFGHPSECPPTQEDLGAPRVNHPDFVDAPFRSIWWAFVSCRARPF</sequence>
<accession>M4B2P2</accession>
<evidence type="ECO:0000313" key="2">
    <source>
        <dbReference type="Proteomes" id="UP000011713"/>
    </source>
</evidence>